<reference evidence="13" key="1">
    <citation type="journal article" date="2020" name="Science">
        <title>Unexpected conservation and global transmission of agrobacterial virulence plasmids.</title>
        <authorList>
            <person name="Weisberg A.J."/>
            <person name="Davis E.W. 2nd"/>
            <person name="Tabima J."/>
            <person name="Belcher M.S."/>
            <person name="Miller M."/>
            <person name="Kuo C.H."/>
            <person name="Loper J.E."/>
            <person name="Grunwald N.J."/>
            <person name="Putnam M.L."/>
            <person name="Chang J.H."/>
        </authorList>
    </citation>
    <scope>NUCLEOTIDE SEQUENCE</scope>
    <source>
        <strain evidence="13">17-1853-1a</strain>
    </source>
</reference>
<evidence type="ECO:0000313" key="14">
    <source>
        <dbReference type="Proteomes" id="UP000702952"/>
    </source>
</evidence>
<evidence type="ECO:0000256" key="5">
    <source>
        <dbReference type="ARBA" id="ARBA00023077"/>
    </source>
</evidence>
<evidence type="ECO:0000256" key="1">
    <source>
        <dbReference type="ARBA" id="ARBA00004571"/>
    </source>
</evidence>
<evidence type="ECO:0000259" key="12">
    <source>
        <dbReference type="Pfam" id="PF07715"/>
    </source>
</evidence>
<dbReference type="EMBL" id="JAAMAY010000001">
    <property type="protein sequence ID" value="NTC26600.1"/>
    <property type="molecule type" value="Genomic_DNA"/>
</dbReference>
<organism evidence="13 14">
    <name type="scientific">Agrobacterium tumefaciens</name>
    <dbReference type="NCBI Taxonomy" id="358"/>
    <lineage>
        <taxon>Bacteria</taxon>
        <taxon>Pseudomonadati</taxon>
        <taxon>Pseudomonadota</taxon>
        <taxon>Alphaproteobacteria</taxon>
        <taxon>Hyphomicrobiales</taxon>
        <taxon>Rhizobiaceae</taxon>
        <taxon>Rhizobium/Agrobacterium group</taxon>
        <taxon>Agrobacterium</taxon>
        <taxon>Agrobacterium tumefaciens complex</taxon>
    </lineage>
</organism>
<dbReference type="Pfam" id="PF07715">
    <property type="entry name" value="Plug"/>
    <property type="match status" value="1"/>
</dbReference>
<accession>A0AA44F0N8</accession>
<keyword evidence="6 8" id="KW-0472">Membrane</keyword>
<dbReference type="GO" id="GO:0044718">
    <property type="term" value="P:siderophore transmembrane transport"/>
    <property type="evidence" value="ECO:0007669"/>
    <property type="project" value="TreeGrafter"/>
</dbReference>
<gene>
    <name evidence="13" type="ORF">G6M46_00320</name>
</gene>
<dbReference type="InterPro" id="IPR037066">
    <property type="entry name" value="Plug_dom_sf"/>
</dbReference>
<dbReference type="SUPFAM" id="SSF56935">
    <property type="entry name" value="Porins"/>
    <property type="match status" value="1"/>
</dbReference>
<dbReference type="InterPro" id="IPR039426">
    <property type="entry name" value="TonB-dep_rcpt-like"/>
</dbReference>
<protein>
    <submittedName>
        <fullName evidence="13">TonB-dependent receptor</fullName>
    </submittedName>
</protein>
<dbReference type="Pfam" id="PF00593">
    <property type="entry name" value="TonB_dep_Rec_b-barrel"/>
    <property type="match status" value="1"/>
</dbReference>
<keyword evidence="2 8" id="KW-0813">Transport</keyword>
<keyword evidence="7 8" id="KW-0998">Cell outer membrane</keyword>
<dbReference type="GO" id="GO:0009279">
    <property type="term" value="C:cell outer membrane"/>
    <property type="evidence" value="ECO:0007669"/>
    <property type="project" value="UniProtKB-SubCell"/>
</dbReference>
<dbReference type="InterPro" id="IPR000531">
    <property type="entry name" value="Beta-barrel_TonB"/>
</dbReference>
<evidence type="ECO:0000256" key="2">
    <source>
        <dbReference type="ARBA" id="ARBA00022448"/>
    </source>
</evidence>
<feature type="chain" id="PRO_5041340827" evidence="10">
    <location>
        <begin position="41"/>
        <end position="732"/>
    </location>
</feature>
<name>A0AA44F0N8_AGRTU</name>
<comment type="caution">
    <text evidence="13">The sequence shown here is derived from an EMBL/GenBank/DDBJ whole genome shotgun (WGS) entry which is preliminary data.</text>
</comment>
<dbReference type="InterPro" id="IPR036942">
    <property type="entry name" value="Beta-barrel_TonB_sf"/>
</dbReference>
<dbReference type="RefSeq" id="WP_174018733.1">
    <property type="nucleotide sequence ID" value="NZ_JAAMAW010000037.1"/>
</dbReference>
<dbReference type="AlphaFoldDB" id="A0AA44F0N8"/>
<dbReference type="CDD" id="cd01347">
    <property type="entry name" value="ligand_gated_channel"/>
    <property type="match status" value="1"/>
</dbReference>
<sequence length="732" mass="79512">MALLNSRRIMGDLSLLPKTFWFSISASALALCSAAFPAFAQDSGGETVLAPITIKASRVGNAPESVTRNVTILEKEDIDKLLTTSHSLPDLLGKAVPGLALYTGAFTTYGQGLRGRSALVVIDGVPQKLNRDTSRDLFNVDVSAIEKIEVVHGGSALYGNGATGGIIYITTLQGGGETRFKSRIETGNSLTNFGGQGANARFSQSVQGSTGDTDYAFSASGDLNRGLFDAKGDRIAPEPSQGDLFDTVSGSFFGRVRHHFDDQSIGASLIVKKIRQDSDYAADTTVAGLPPGTAPARAVKGLSLDEQGGLFNVQGTIDYRHEDILGGTLDAQVFARRAESRFYPADARAIRNRAAIIQSYFESDIYGGSAVFNTPIPLSEDVPVNLMWGMDAQLESSVGPADLFDGTAFDRSSGTVFNRTRTTLWTPPFDLDQYSLFAQLEVKPTDRITVRGGVRQQWAHFSVDNFTTIIGDPIAGGSLDFSSALYNIGVNYEFIDGVSFFADFSQSYDLSDIGLQLRQAPRGFNLTRSNISPLSYDNYEVGIRASVGDFTGSAAAFLSKSELGALRTENFILVQDRDPEEIKGIELAASYRFNDQWSAGGTFTYTHGERTAANGRKIALDGFRIPPIKVTGYVEYMPTDWWTIRLDGVYSGSRDDAFNDRVAFGGATVEDFAIFNLASDFKLERGKLSLGVDNIFNEDYYNVYAQLLRNSNNTSHIKSPGTTFKIAYEVEW</sequence>
<keyword evidence="5 9" id="KW-0798">TonB box</keyword>
<dbReference type="PROSITE" id="PS52016">
    <property type="entry name" value="TONB_DEPENDENT_REC_3"/>
    <property type="match status" value="1"/>
</dbReference>
<dbReference type="Gene3D" id="2.40.170.20">
    <property type="entry name" value="TonB-dependent receptor, beta-barrel domain"/>
    <property type="match status" value="1"/>
</dbReference>
<keyword evidence="10" id="KW-0732">Signal</keyword>
<evidence type="ECO:0000256" key="10">
    <source>
        <dbReference type="SAM" id="SignalP"/>
    </source>
</evidence>
<keyword evidence="4 8" id="KW-0812">Transmembrane</keyword>
<dbReference type="InterPro" id="IPR012910">
    <property type="entry name" value="Plug_dom"/>
</dbReference>
<evidence type="ECO:0000313" key="13">
    <source>
        <dbReference type="EMBL" id="NTC26600.1"/>
    </source>
</evidence>
<evidence type="ECO:0000259" key="11">
    <source>
        <dbReference type="Pfam" id="PF00593"/>
    </source>
</evidence>
<evidence type="ECO:0000256" key="7">
    <source>
        <dbReference type="ARBA" id="ARBA00023237"/>
    </source>
</evidence>
<dbReference type="Proteomes" id="UP000702952">
    <property type="component" value="Unassembled WGS sequence"/>
</dbReference>
<dbReference type="GO" id="GO:0015344">
    <property type="term" value="F:siderophore uptake transmembrane transporter activity"/>
    <property type="evidence" value="ECO:0007669"/>
    <property type="project" value="TreeGrafter"/>
</dbReference>
<evidence type="ECO:0000256" key="4">
    <source>
        <dbReference type="ARBA" id="ARBA00022692"/>
    </source>
</evidence>
<dbReference type="PANTHER" id="PTHR30069">
    <property type="entry name" value="TONB-DEPENDENT OUTER MEMBRANE RECEPTOR"/>
    <property type="match status" value="1"/>
</dbReference>
<evidence type="ECO:0000256" key="9">
    <source>
        <dbReference type="RuleBase" id="RU003357"/>
    </source>
</evidence>
<proteinExistence type="inferred from homology"/>
<evidence type="ECO:0000256" key="6">
    <source>
        <dbReference type="ARBA" id="ARBA00023136"/>
    </source>
</evidence>
<keyword evidence="3 8" id="KW-1134">Transmembrane beta strand</keyword>
<evidence type="ECO:0000256" key="3">
    <source>
        <dbReference type="ARBA" id="ARBA00022452"/>
    </source>
</evidence>
<dbReference type="Gene3D" id="2.170.130.10">
    <property type="entry name" value="TonB-dependent receptor, plug domain"/>
    <property type="match status" value="1"/>
</dbReference>
<feature type="domain" description="TonB-dependent receptor plug" evidence="12">
    <location>
        <begin position="64"/>
        <end position="166"/>
    </location>
</feature>
<evidence type="ECO:0000256" key="8">
    <source>
        <dbReference type="PROSITE-ProRule" id="PRU01360"/>
    </source>
</evidence>
<feature type="domain" description="TonB-dependent receptor-like beta-barrel" evidence="11">
    <location>
        <begin position="312"/>
        <end position="695"/>
    </location>
</feature>
<comment type="similarity">
    <text evidence="8 9">Belongs to the TonB-dependent receptor family.</text>
</comment>
<feature type="signal peptide" evidence="10">
    <location>
        <begin position="1"/>
        <end position="40"/>
    </location>
</feature>
<comment type="subcellular location">
    <subcellularLocation>
        <location evidence="1 8">Cell outer membrane</location>
        <topology evidence="1 8">Multi-pass membrane protein</topology>
    </subcellularLocation>
</comment>
<dbReference type="PANTHER" id="PTHR30069:SF42">
    <property type="entry name" value="FERRIC AEROBACTIN RECEPTOR"/>
    <property type="match status" value="1"/>
</dbReference>
<keyword evidence="13" id="KW-0675">Receptor</keyword>